<dbReference type="InterPro" id="IPR005532">
    <property type="entry name" value="SUMF_dom"/>
</dbReference>
<reference evidence="4 5" key="1">
    <citation type="submission" date="2019-03" db="EMBL/GenBank/DDBJ databases">
        <title>Genomic Encyclopedia of Type Strains, Phase IV (KMG-IV): sequencing the most valuable type-strain genomes for metagenomic binning, comparative biology and taxonomic classification.</title>
        <authorList>
            <person name="Goeker M."/>
        </authorList>
    </citation>
    <scope>NUCLEOTIDE SEQUENCE [LARGE SCALE GENOMIC DNA]</scope>
    <source>
        <strain evidence="4 5">DSM 26377</strain>
    </source>
</reference>
<comment type="caution">
    <text evidence="4">The sequence shown here is derived from an EMBL/GenBank/DDBJ whole genome shotgun (WGS) entry which is preliminary data.</text>
</comment>
<accession>A0A4R7P3Z2</accession>
<feature type="signal peptide" evidence="2">
    <location>
        <begin position="1"/>
        <end position="26"/>
    </location>
</feature>
<dbReference type="InterPro" id="IPR051043">
    <property type="entry name" value="Sulfatase_Mod_Factor_Kinase"/>
</dbReference>
<dbReference type="GO" id="GO:0120147">
    <property type="term" value="F:formylglycine-generating oxidase activity"/>
    <property type="evidence" value="ECO:0007669"/>
    <property type="project" value="TreeGrafter"/>
</dbReference>
<evidence type="ECO:0000256" key="1">
    <source>
        <dbReference type="SAM" id="MobiDB-lite"/>
    </source>
</evidence>
<gene>
    <name evidence="4" type="ORF">DFR24_2517</name>
</gene>
<dbReference type="AlphaFoldDB" id="A0A4R7P3Z2"/>
<feature type="domain" description="Sulfatase-modifying factor enzyme-like" evidence="3">
    <location>
        <begin position="90"/>
        <end position="333"/>
    </location>
</feature>
<keyword evidence="2" id="KW-0732">Signal</keyword>
<dbReference type="Pfam" id="PF03781">
    <property type="entry name" value="FGE-sulfatase"/>
    <property type="match status" value="1"/>
</dbReference>
<dbReference type="EMBL" id="SOBT01000009">
    <property type="protein sequence ID" value="TDU28152.1"/>
    <property type="molecule type" value="Genomic_DNA"/>
</dbReference>
<feature type="compositionally biased region" description="Low complexity" evidence="1">
    <location>
        <begin position="356"/>
        <end position="367"/>
    </location>
</feature>
<keyword evidence="5" id="KW-1185">Reference proteome</keyword>
<protein>
    <submittedName>
        <fullName evidence="4">Formylglycine-generating enzyme required for sulfatase activity</fullName>
    </submittedName>
</protein>
<evidence type="ECO:0000259" key="3">
    <source>
        <dbReference type="Pfam" id="PF03781"/>
    </source>
</evidence>
<dbReference type="Gene3D" id="3.90.1580.10">
    <property type="entry name" value="paralog of FGE (formylglycine-generating enzyme)"/>
    <property type="match status" value="1"/>
</dbReference>
<proteinExistence type="predicted"/>
<dbReference type="Proteomes" id="UP000295341">
    <property type="component" value="Unassembled WGS sequence"/>
</dbReference>
<dbReference type="PANTHER" id="PTHR23150">
    <property type="entry name" value="SULFATASE MODIFYING FACTOR 1, 2"/>
    <property type="match status" value="1"/>
</dbReference>
<feature type="compositionally biased region" description="Basic and acidic residues" evidence="1">
    <location>
        <begin position="31"/>
        <end position="46"/>
    </location>
</feature>
<feature type="region of interest" description="Disordered" evidence="1">
    <location>
        <begin position="332"/>
        <end position="380"/>
    </location>
</feature>
<dbReference type="RefSeq" id="WP_133881735.1">
    <property type="nucleotide sequence ID" value="NZ_MWIN01000044.1"/>
</dbReference>
<dbReference type="SUPFAM" id="SSF56436">
    <property type="entry name" value="C-type lectin-like"/>
    <property type="match status" value="1"/>
</dbReference>
<feature type="chain" id="PRO_5020285738" evidence="2">
    <location>
        <begin position="27"/>
        <end position="380"/>
    </location>
</feature>
<dbReference type="OrthoDB" id="9768004at2"/>
<organism evidence="4 5">
    <name type="scientific">Panacagrimonas perspica</name>
    <dbReference type="NCBI Taxonomy" id="381431"/>
    <lineage>
        <taxon>Bacteria</taxon>
        <taxon>Pseudomonadati</taxon>
        <taxon>Pseudomonadota</taxon>
        <taxon>Gammaproteobacteria</taxon>
        <taxon>Nevskiales</taxon>
        <taxon>Nevskiaceae</taxon>
        <taxon>Panacagrimonas</taxon>
    </lineage>
</organism>
<name>A0A4R7P3Z2_9GAMM</name>
<feature type="compositionally biased region" description="Basic and acidic residues" evidence="1">
    <location>
        <begin position="53"/>
        <end position="64"/>
    </location>
</feature>
<feature type="region of interest" description="Disordered" evidence="1">
    <location>
        <begin position="30"/>
        <end position="71"/>
    </location>
</feature>
<evidence type="ECO:0000313" key="4">
    <source>
        <dbReference type="EMBL" id="TDU28152.1"/>
    </source>
</evidence>
<dbReference type="PANTHER" id="PTHR23150:SF35">
    <property type="entry name" value="BLL6746 PROTEIN"/>
    <property type="match status" value="1"/>
</dbReference>
<evidence type="ECO:0000313" key="5">
    <source>
        <dbReference type="Proteomes" id="UP000295341"/>
    </source>
</evidence>
<evidence type="ECO:0000256" key="2">
    <source>
        <dbReference type="SAM" id="SignalP"/>
    </source>
</evidence>
<sequence>MFRAAAARSVIAVASALLLVVSVASAQVPDDASRELKHQRPAAEKPTKKKRSKTDTAKPAEATRKPVVCTPIEGSPGLEPMSVWRDCADTPEMVTMPGGSFLMGELGETGLLYERPIREVQIKPFAMGRYEVTFIEWDDCHAAGFCMTRPDDKGWGRGFHPVINVTWVDAQQYVAWLSRKTGQSYRLPTEAEWEYAARAGTTSSFPWGESLAATCDYANAFDISGHNERPNWFWSVFCVDGYAYTAPVGSFPPNPWGLYDMQGNVWEWTQDCWHSDYTGAPTDGSAWISGGECEKRVNRGGGWGNHPRTLRVAKRDADSATGYGDAFGFRVVRDLPAPPDRPPGERPATTEPDLSPPATTSTSESSPVQDVLDTPPAAGP</sequence>
<dbReference type="InterPro" id="IPR016187">
    <property type="entry name" value="CTDL_fold"/>
</dbReference>
<dbReference type="InterPro" id="IPR042095">
    <property type="entry name" value="SUMF_sf"/>
</dbReference>